<dbReference type="Pfam" id="PF04290">
    <property type="entry name" value="DctQ"/>
    <property type="match status" value="1"/>
</dbReference>
<feature type="transmembrane region" description="Helical" evidence="9">
    <location>
        <begin position="141"/>
        <end position="161"/>
    </location>
</feature>
<dbReference type="PANTHER" id="PTHR35011:SF4">
    <property type="entry name" value="SLL1102 PROTEIN"/>
    <property type="match status" value="1"/>
</dbReference>
<comment type="subcellular location">
    <subcellularLocation>
        <location evidence="1 9">Cell inner membrane</location>
        <topology evidence="1 9">Multi-pass membrane protein</topology>
    </subcellularLocation>
</comment>
<feature type="transmembrane region" description="Helical" evidence="9">
    <location>
        <begin position="58"/>
        <end position="76"/>
    </location>
</feature>
<evidence type="ECO:0000256" key="3">
    <source>
        <dbReference type="ARBA" id="ARBA00022475"/>
    </source>
</evidence>
<dbReference type="EMBL" id="MDAL01000018">
    <property type="protein sequence ID" value="PMN92294.1"/>
    <property type="molecule type" value="Genomic_DNA"/>
</dbReference>
<keyword evidence="7 9" id="KW-0472">Membrane</keyword>
<comment type="function">
    <text evidence="9">Part of the tripartite ATP-independent periplasmic (TRAP) transport system.</text>
</comment>
<dbReference type="GO" id="GO:0022857">
    <property type="term" value="F:transmembrane transporter activity"/>
    <property type="evidence" value="ECO:0007669"/>
    <property type="project" value="UniProtKB-UniRule"/>
</dbReference>
<reference evidence="12" key="1">
    <citation type="submission" date="2016-07" db="EMBL/GenBank/DDBJ databases">
        <title>Nontailed viruses are major unrecognized killers of bacteria in the ocean.</title>
        <authorList>
            <person name="Kauffman K."/>
            <person name="Hussain F."/>
            <person name="Yang J."/>
            <person name="Arevalo P."/>
            <person name="Brown J."/>
            <person name="Cutler M."/>
            <person name="Kelly L."/>
            <person name="Polz M.F."/>
        </authorList>
    </citation>
    <scope>NUCLEOTIDE SEQUENCE [LARGE SCALE GENOMIC DNA]</scope>
    <source>
        <strain evidence="12">10N.261.45.A10</strain>
    </source>
</reference>
<evidence type="ECO:0000256" key="7">
    <source>
        <dbReference type="ARBA" id="ARBA00023136"/>
    </source>
</evidence>
<dbReference type="InterPro" id="IPR055348">
    <property type="entry name" value="DctQ"/>
</dbReference>
<evidence type="ECO:0000259" key="10">
    <source>
        <dbReference type="Pfam" id="PF04290"/>
    </source>
</evidence>
<feature type="transmembrane region" description="Helical" evidence="9">
    <location>
        <begin position="17"/>
        <end position="38"/>
    </location>
</feature>
<keyword evidence="5 9" id="KW-0812">Transmembrane</keyword>
<evidence type="ECO:0000256" key="1">
    <source>
        <dbReference type="ARBA" id="ARBA00004429"/>
    </source>
</evidence>
<proteinExistence type="inferred from homology"/>
<protein>
    <recommendedName>
        <fullName evidence="9">TRAP transporter small permease protein</fullName>
    </recommendedName>
</protein>
<sequence>MRFFIGFSDMIDRAMRFIAMFGGWLGVMLVIAVCYDVVTRYFGVPKPAGLNSTMIQESEYWLHSFLIACSIGYAYLKDAHVRVDLFRPNFSGRTKLWIELFGLIAAVIPYSLLGLWLSWPYTVKSFLSGEISKSQNGLSDLWILKGGLVVLFVLIFFAGISKFIKIIAALRGDLPMEEVSGEEL</sequence>
<evidence type="ECO:0000313" key="12">
    <source>
        <dbReference type="Proteomes" id="UP000235387"/>
    </source>
</evidence>
<evidence type="ECO:0000256" key="6">
    <source>
        <dbReference type="ARBA" id="ARBA00022989"/>
    </source>
</evidence>
<feature type="domain" description="Tripartite ATP-independent periplasmic transporters DctQ component" evidence="10">
    <location>
        <begin position="29"/>
        <end position="167"/>
    </location>
</feature>
<evidence type="ECO:0000256" key="2">
    <source>
        <dbReference type="ARBA" id="ARBA00022448"/>
    </source>
</evidence>
<keyword evidence="6 9" id="KW-1133">Transmembrane helix</keyword>
<evidence type="ECO:0000256" key="5">
    <source>
        <dbReference type="ARBA" id="ARBA00022692"/>
    </source>
</evidence>
<comment type="similarity">
    <text evidence="8 9">Belongs to the TRAP transporter small permease family.</text>
</comment>
<evidence type="ECO:0000313" key="11">
    <source>
        <dbReference type="EMBL" id="PMN92294.1"/>
    </source>
</evidence>
<organism evidence="11 12">
    <name type="scientific">Enterovibrio norvegicus</name>
    <dbReference type="NCBI Taxonomy" id="188144"/>
    <lineage>
        <taxon>Bacteria</taxon>
        <taxon>Pseudomonadati</taxon>
        <taxon>Pseudomonadota</taxon>
        <taxon>Gammaproteobacteria</taxon>
        <taxon>Vibrionales</taxon>
        <taxon>Vibrionaceae</taxon>
        <taxon>Enterovibrio</taxon>
    </lineage>
</organism>
<name>A0A2N7LBA8_9GAMM</name>
<feature type="transmembrane region" description="Helical" evidence="9">
    <location>
        <begin position="96"/>
        <end position="121"/>
    </location>
</feature>
<comment type="subunit">
    <text evidence="9">The complex comprises the extracytoplasmic solute receptor protein and the two transmembrane proteins.</text>
</comment>
<evidence type="ECO:0000256" key="4">
    <source>
        <dbReference type="ARBA" id="ARBA00022519"/>
    </source>
</evidence>
<dbReference type="RefSeq" id="WP_102309565.1">
    <property type="nucleotide sequence ID" value="NZ_JAJGZH010000044.1"/>
</dbReference>
<comment type="caution">
    <text evidence="11">The sequence shown here is derived from an EMBL/GenBank/DDBJ whole genome shotgun (WGS) entry which is preliminary data.</text>
</comment>
<gene>
    <name evidence="11" type="ORF">BCT23_15000</name>
</gene>
<evidence type="ECO:0000256" key="8">
    <source>
        <dbReference type="ARBA" id="ARBA00038436"/>
    </source>
</evidence>
<keyword evidence="2 9" id="KW-0813">Transport</keyword>
<dbReference type="PANTHER" id="PTHR35011">
    <property type="entry name" value="2,3-DIKETO-L-GULONATE TRAP TRANSPORTER SMALL PERMEASE PROTEIN YIAM"/>
    <property type="match status" value="1"/>
</dbReference>
<keyword evidence="3" id="KW-1003">Cell membrane</keyword>
<accession>A0A2N7LBA8</accession>
<dbReference type="AlphaFoldDB" id="A0A2N7LBA8"/>
<evidence type="ECO:0000256" key="9">
    <source>
        <dbReference type="RuleBase" id="RU369079"/>
    </source>
</evidence>
<dbReference type="InterPro" id="IPR007387">
    <property type="entry name" value="TRAP_DctQ"/>
</dbReference>
<keyword evidence="4 9" id="KW-0997">Cell inner membrane</keyword>
<dbReference type="Proteomes" id="UP000235387">
    <property type="component" value="Unassembled WGS sequence"/>
</dbReference>
<dbReference type="GO" id="GO:0005886">
    <property type="term" value="C:plasma membrane"/>
    <property type="evidence" value="ECO:0007669"/>
    <property type="project" value="UniProtKB-SubCell"/>
</dbReference>